<accession>A0ABC8ARM3</accession>
<proteinExistence type="inferred from homology"/>
<organism evidence="3 4">
    <name type="scientific">Nocardia seriolae</name>
    <dbReference type="NCBI Taxonomy" id="37332"/>
    <lineage>
        <taxon>Bacteria</taxon>
        <taxon>Bacillati</taxon>
        <taxon>Actinomycetota</taxon>
        <taxon>Actinomycetes</taxon>
        <taxon>Mycobacteriales</taxon>
        <taxon>Nocardiaceae</taxon>
        <taxon>Nocardia</taxon>
    </lineage>
</organism>
<evidence type="ECO:0000256" key="2">
    <source>
        <dbReference type="ARBA" id="ARBA00049106"/>
    </source>
</evidence>
<gene>
    <name evidence="3" type="ORF">NS506_02681</name>
</gene>
<dbReference type="EMBL" id="CP017839">
    <property type="protein sequence ID" value="APA96742.1"/>
    <property type="molecule type" value="Genomic_DNA"/>
</dbReference>
<dbReference type="Gene3D" id="2.30.110.10">
    <property type="entry name" value="Electron Transport, Fmn-binding Protein, Chain A"/>
    <property type="match status" value="1"/>
</dbReference>
<dbReference type="InterPro" id="IPR012349">
    <property type="entry name" value="Split_barrel_FMN-bd"/>
</dbReference>
<reference evidence="3 4" key="1">
    <citation type="submission" date="2016-10" db="EMBL/GenBank/DDBJ databases">
        <title>Genome sequence of Nocardia seriolae strain EM150506, isolated from Anguila japonica.</title>
        <authorList>
            <person name="Han H.-J."/>
        </authorList>
    </citation>
    <scope>NUCLEOTIDE SEQUENCE [LARGE SCALE GENOMIC DNA]</scope>
    <source>
        <strain evidence="3 4">EM150506</strain>
    </source>
</reference>
<name>A0ABC8ARM3_9NOCA</name>
<dbReference type="Proteomes" id="UP000180166">
    <property type="component" value="Chromosome"/>
</dbReference>
<evidence type="ECO:0000256" key="1">
    <source>
        <dbReference type="ARBA" id="ARBA00008710"/>
    </source>
</evidence>
<dbReference type="RefSeq" id="WP_208866185.1">
    <property type="nucleotide sequence ID" value="NZ_CP017839.1"/>
</dbReference>
<dbReference type="NCBIfam" id="TIGR00026">
    <property type="entry name" value="hi_GC_TIGR00026"/>
    <property type="match status" value="1"/>
</dbReference>
<dbReference type="PANTHER" id="PTHR39428:SF1">
    <property type="entry name" value="F420H(2)-DEPENDENT QUINONE REDUCTASE RV1261C"/>
    <property type="match status" value="1"/>
</dbReference>
<dbReference type="Pfam" id="PF04075">
    <property type="entry name" value="F420H2_quin_red"/>
    <property type="match status" value="1"/>
</dbReference>
<evidence type="ECO:0000313" key="3">
    <source>
        <dbReference type="EMBL" id="APA96742.1"/>
    </source>
</evidence>
<evidence type="ECO:0000313" key="4">
    <source>
        <dbReference type="Proteomes" id="UP000180166"/>
    </source>
</evidence>
<comment type="similarity">
    <text evidence="1">Belongs to the F420H(2)-dependent quinone reductase family.</text>
</comment>
<dbReference type="KEGG" id="nsr:NS506_02681"/>
<dbReference type="PANTHER" id="PTHR39428">
    <property type="entry name" value="F420H(2)-DEPENDENT QUINONE REDUCTASE RV1261C"/>
    <property type="match status" value="1"/>
</dbReference>
<dbReference type="InterPro" id="IPR004378">
    <property type="entry name" value="F420H2_quin_Rdtase"/>
</dbReference>
<sequence length="134" mass="15098">MGAERKSVVFEMFGDSDWFAGVGKKLAVADLFLQRRTGGRFGLLTLAKLPNIVLTTTGRKTGLPRHACLIYVPRGEDYVIVDSNWGQSRRPEWSANLLANPRAQILERGHRTEVHARHLTGTDRDEVWGELLEK</sequence>
<dbReference type="AlphaFoldDB" id="A0ABC8ARM3"/>
<protein>
    <submittedName>
        <fullName evidence="3">F420H(2)-dependent quinone reductase</fullName>
    </submittedName>
</protein>
<comment type="catalytic activity">
    <reaction evidence="2">
        <text>oxidized coenzyme F420-(gamma-L-Glu)(n) + a quinol + H(+) = reduced coenzyme F420-(gamma-L-Glu)(n) + a quinone</text>
        <dbReference type="Rhea" id="RHEA:39663"/>
        <dbReference type="Rhea" id="RHEA-COMP:12939"/>
        <dbReference type="Rhea" id="RHEA-COMP:14378"/>
        <dbReference type="ChEBI" id="CHEBI:15378"/>
        <dbReference type="ChEBI" id="CHEBI:24646"/>
        <dbReference type="ChEBI" id="CHEBI:132124"/>
        <dbReference type="ChEBI" id="CHEBI:133980"/>
        <dbReference type="ChEBI" id="CHEBI:139511"/>
    </reaction>
</comment>